<proteinExistence type="predicted"/>
<protein>
    <submittedName>
        <fullName evidence="3">FIG001454: Transglutaminase-like enzymes, putative cysteine proteases</fullName>
    </submittedName>
</protein>
<dbReference type="GO" id="GO:0006508">
    <property type="term" value="P:proteolysis"/>
    <property type="evidence" value="ECO:0007669"/>
    <property type="project" value="UniProtKB-KW"/>
</dbReference>
<dbReference type="Pfam" id="PF13559">
    <property type="entry name" value="DUF4129"/>
    <property type="match status" value="1"/>
</dbReference>
<feature type="transmembrane region" description="Helical" evidence="1">
    <location>
        <begin position="110"/>
        <end position="127"/>
    </location>
</feature>
<dbReference type="InterPro" id="IPR052901">
    <property type="entry name" value="Bact_TGase-like"/>
</dbReference>
<dbReference type="PANTHER" id="PTHR42736">
    <property type="entry name" value="PROTEIN-GLUTAMINE GAMMA-GLUTAMYLTRANSFERASE"/>
    <property type="match status" value="1"/>
</dbReference>
<feature type="domain" description="Transglutaminase-like" evidence="2">
    <location>
        <begin position="405"/>
        <end position="476"/>
    </location>
</feature>
<dbReference type="PANTHER" id="PTHR42736:SF1">
    <property type="entry name" value="PROTEIN-GLUTAMINE GAMMA-GLUTAMYLTRANSFERASE"/>
    <property type="match status" value="1"/>
</dbReference>
<feature type="transmembrane region" description="Helical" evidence="1">
    <location>
        <begin position="171"/>
        <end position="188"/>
    </location>
</feature>
<evidence type="ECO:0000256" key="1">
    <source>
        <dbReference type="SAM" id="Phobius"/>
    </source>
</evidence>
<dbReference type="SMART" id="SM00460">
    <property type="entry name" value="TGc"/>
    <property type="match status" value="1"/>
</dbReference>
<dbReference type="AlphaFoldDB" id="A0A3B0X8J3"/>
<keyword evidence="3" id="KW-0378">Hydrolase</keyword>
<sequence>MQLIINTLTKLNHLPVFWVVLSLALVVSPHLTRFPGWAIILIIFLFSWRFVCIFHPRLLPPKWLLAFITLPAVFGIYFSFGTLFGKTAGSILLALLLTIKLHESKSRRDYMILISLSFFIIVTNFLFSQSIPTVIFMLLAVIVLIISMLTISQNAAPLTFKYKFKFASKMLLLSLPLMLIMFVLFPRIPGPLWQLPNEKQSALSGLSDQMSPGNISNLIQSNAVAFRAKFNGKIPPQNKLYWRALVLWYFDGQTWEQGNENLSPIATISSLSEERTNYTVTLEPHNRTWLYALDVPYMAPPKIHYTNNYNLRSQQKISSLFQYSVSSILNYKIQTNITPWEKSAGLNIPYNTNPITVNMGQKLSQRYNRPEEVISHVLQLFNQQNFHYTLRPPLTPGFDSVDQFLFETKRGFCEHYASSFTLLMRAAGIPARVVMGFQGGTVNPLNQVMTVRNSDAHAWSEVWLKNKGWVRIDPTASIAPQRVEQNLQAALDPTELRPFHMKINSGLIKDALFYWDAIDNQWNQWVVGYDDKLQRDFLERVFNKKINMSDVIIYMVITFSTFMLLLSVFIMRPKHKIKVEPISRVYNIFCNTLAKQGIARATHEGPIDYASRAIKLLPKHKGSIELITRLYTKLRYEAHQNEKQFKQFKHLVKKFKPENSTTMD</sequence>
<dbReference type="InterPro" id="IPR038765">
    <property type="entry name" value="Papain-like_cys_pep_sf"/>
</dbReference>
<evidence type="ECO:0000259" key="2">
    <source>
        <dbReference type="SMART" id="SM00460"/>
    </source>
</evidence>
<name>A0A3B0X8J3_9ZZZZ</name>
<feature type="transmembrane region" description="Helical" evidence="1">
    <location>
        <begin position="551"/>
        <end position="571"/>
    </location>
</feature>
<dbReference type="Pfam" id="PF01841">
    <property type="entry name" value="Transglut_core"/>
    <property type="match status" value="1"/>
</dbReference>
<feature type="transmembrane region" description="Helical" evidence="1">
    <location>
        <begin position="63"/>
        <end position="80"/>
    </location>
</feature>
<keyword evidence="1" id="KW-0472">Membrane</keyword>
<dbReference type="InterPro" id="IPR021878">
    <property type="entry name" value="TgpA_N"/>
</dbReference>
<accession>A0A3B0X8J3</accession>
<keyword evidence="3" id="KW-0645">Protease</keyword>
<dbReference type="Pfam" id="PF11992">
    <property type="entry name" value="TgpA_N"/>
    <property type="match status" value="1"/>
</dbReference>
<keyword evidence="1" id="KW-0812">Transmembrane</keyword>
<dbReference type="Gene3D" id="3.10.620.30">
    <property type="match status" value="1"/>
</dbReference>
<dbReference type="InterPro" id="IPR002931">
    <property type="entry name" value="Transglutaminase-like"/>
</dbReference>
<evidence type="ECO:0000313" key="3">
    <source>
        <dbReference type="EMBL" id="VAW59772.1"/>
    </source>
</evidence>
<dbReference type="GO" id="GO:0008233">
    <property type="term" value="F:peptidase activity"/>
    <property type="evidence" value="ECO:0007669"/>
    <property type="project" value="UniProtKB-KW"/>
</dbReference>
<dbReference type="SUPFAM" id="SSF54001">
    <property type="entry name" value="Cysteine proteinases"/>
    <property type="match status" value="1"/>
</dbReference>
<organism evidence="3">
    <name type="scientific">hydrothermal vent metagenome</name>
    <dbReference type="NCBI Taxonomy" id="652676"/>
    <lineage>
        <taxon>unclassified sequences</taxon>
        <taxon>metagenomes</taxon>
        <taxon>ecological metagenomes</taxon>
    </lineage>
</organism>
<feature type="transmembrane region" description="Helical" evidence="1">
    <location>
        <begin position="12"/>
        <end position="28"/>
    </location>
</feature>
<keyword evidence="1" id="KW-1133">Transmembrane helix</keyword>
<feature type="transmembrane region" description="Helical" evidence="1">
    <location>
        <begin position="34"/>
        <end position="51"/>
    </location>
</feature>
<dbReference type="EMBL" id="UOFH01000104">
    <property type="protein sequence ID" value="VAW59772.1"/>
    <property type="molecule type" value="Genomic_DNA"/>
</dbReference>
<reference evidence="3" key="1">
    <citation type="submission" date="2018-06" db="EMBL/GenBank/DDBJ databases">
        <authorList>
            <person name="Zhirakovskaya E."/>
        </authorList>
    </citation>
    <scope>NUCLEOTIDE SEQUENCE</scope>
</reference>
<dbReference type="InterPro" id="IPR025403">
    <property type="entry name" value="TgpA-like_C"/>
</dbReference>
<gene>
    <name evidence="3" type="ORF">MNBD_GAMMA08-659</name>
</gene>
<feature type="transmembrane region" description="Helical" evidence="1">
    <location>
        <begin position="133"/>
        <end position="151"/>
    </location>
</feature>